<proteinExistence type="inferred from homology"/>
<organism evidence="2 3">
    <name type="scientific">Methanobacterium congolense</name>
    <dbReference type="NCBI Taxonomy" id="118062"/>
    <lineage>
        <taxon>Archaea</taxon>
        <taxon>Methanobacteriati</taxon>
        <taxon>Methanobacteriota</taxon>
        <taxon>Methanomada group</taxon>
        <taxon>Methanobacteria</taxon>
        <taxon>Methanobacteriales</taxon>
        <taxon>Methanobacteriaceae</taxon>
        <taxon>Methanobacterium</taxon>
    </lineage>
</organism>
<reference evidence="2 3" key="1">
    <citation type="submission" date="2016-08" db="EMBL/GenBank/DDBJ databases">
        <authorList>
            <person name="Seilhamer J.J."/>
        </authorList>
    </citation>
    <scope>NUCLEOTIDE SEQUENCE [LARGE SCALE GENOMIC DNA]</scope>
    <source>
        <strain evidence="2">Buetzberg</strain>
    </source>
</reference>
<sequence>MVQGMKFDFEKPLKKVELVEMLKNEADEISVQDIMEIYTEMNREGKYVQKSYQDEYIKFYIKSYLKYLKDLKTDETPYNSYVDMEKLKCTVDHLESLFEHHEKYSKPRLKKVLYVTTLYPTFILEEPIHIIGSQFPGGLKIKKNGETYLCPVKEKQEESPNALCKFCIAEQDEDV</sequence>
<name>A0A1D3L148_9EURY</name>
<dbReference type="KEGG" id="mcub:MCBB_0746"/>
<dbReference type="STRING" id="118062.MCBB_0746"/>
<gene>
    <name evidence="2" type="ORF">MCBB_0746</name>
</gene>
<accession>A0A1D3L148</accession>
<dbReference type="EMBL" id="LT607756">
    <property type="protein sequence ID" value="SCG85317.1"/>
    <property type="molecule type" value="Genomic_DNA"/>
</dbReference>
<protein>
    <recommendedName>
        <fullName evidence="1">UPF0305 protein MCBB_0746</fullName>
    </recommendedName>
</protein>
<evidence type="ECO:0000313" key="3">
    <source>
        <dbReference type="Proteomes" id="UP000094707"/>
    </source>
</evidence>
<dbReference type="InterPro" id="IPR019215">
    <property type="entry name" value="DUF2115"/>
</dbReference>
<evidence type="ECO:0000313" key="2">
    <source>
        <dbReference type="EMBL" id="SCG85317.1"/>
    </source>
</evidence>
<keyword evidence="3" id="KW-1185">Reference proteome</keyword>
<dbReference type="Proteomes" id="UP000094707">
    <property type="component" value="Chromosome I"/>
</dbReference>
<dbReference type="HAMAP" id="MF_00763">
    <property type="entry name" value="UPF0305"/>
    <property type="match status" value="1"/>
</dbReference>
<evidence type="ECO:0000256" key="1">
    <source>
        <dbReference type="HAMAP-Rule" id="MF_00763"/>
    </source>
</evidence>
<comment type="similarity">
    <text evidence="1">Belongs to the UPF0305 family.</text>
</comment>
<dbReference type="Pfam" id="PF09888">
    <property type="entry name" value="DUF2115"/>
    <property type="match status" value="1"/>
</dbReference>
<dbReference type="AlphaFoldDB" id="A0A1D3L148"/>